<evidence type="ECO:0000313" key="1">
    <source>
        <dbReference type="EMBL" id="CAB4007418.1"/>
    </source>
</evidence>
<gene>
    <name evidence="1" type="ORF">PACLA_8A081834</name>
</gene>
<proteinExistence type="predicted"/>
<evidence type="ECO:0000313" key="2">
    <source>
        <dbReference type="Proteomes" id="UP001152795"/>
    </source>
</evidence>
<accession>A0A7D9II01</accession>
<reference evidence="1" key="1">
    <citation type="submission" date="2020-04" db="EMBL/GenBank/DDBJ databases">
        <authorList>
            <person name="Alioto T."/>
            <person name="Alioto T."/>
            <person name="Gomez Garrido J."/>
        </authorList>
    </citation>
    <scope>NUCLEOTIDE SEQUENCE</scope>
    <source>
        <strain evidence="1">A484AB</strain>
    </source>
</reference>
<keyword evidence="2" id="KW-1185">Reference proteome</keyword>
<protein>
    <submittedName>
        <fullName evidence="1">Uncharacterized protein</fullName>
    </submittedName>
</protein>
<sequence length="191" mass="21640">MSKLEHEIAAICNTDEGANDLFRRLDEFIKNRQAMAKPVQMEKIFEQLKNVLKKGVKGPIKYENCLHIMAQISSANPEMFIDGETPQLIPFYTLGFIYGFEKMLVLKCSDKHESRRISVIGNVLEIVAAISDVSEDGKSAVVDFVLPCLNLLADKQQHITIRVEANRFLNGTIESFLRLNRDLDLPQLAFV</sequence>
<comment type="caution">
    <text evidence="1">The sequence shown here is derived from an EMBL/GenBank/DDBJ whole genome shotgun (WGS) entry which is preliminary data.</text>
</comment>
<dbReference type="EMBL" id="CACRXK020005790">
    <property type="protein sequence ID" value="CAB4007418.1"/>
    <property type="molecule type" value="Genomic_DNA"/>
</dbReference>
<dbReference type="AlphaFoldDB" id="A0A7D9II01"/>
<name>A0A7D9II01_PARCT</name>
<dbReference type="Proteomes" id="UP001152795">
    <property type="component" value="Unassembled WGS sequence"/>
</dbReference>
<organism evidence="1 2">
    <name type="scientific">Paramuricea clavata</name>
    <name type="common">Red gorgonian</name>
    <name type="synonym">Violescent sea-whip</name>
    <dbReference type="NCBI Taxonomy" id="317549"/>
    <lineage>
        <taxon>Eukaryota</taxon>
        <taxon>Metazoa</taxon>
        <taxon>Cnidaria</taxon>
        <taxon>Anthozoa</taxon>
        <taxon>Octocorallia</taxon>
        <taxon>Malacalcyonacea</taxon>
        <taxon>Plexauridae</taxon>
        <taxon>Paramuricea</taxon>
    </lineage>
</organism>